<dbReference type="PANTHER" id="PTHR10625">
    <property type="entry name" value="HISTONE DEACETYLASE HDAC1-RELATED"/>
    <property type="match status" value="1"/>
</dbReference>
<dbReference type="GO" id="GO:0016787">
    <property type="term" value="F:hydrolase activity"/>
    <property type="evidence" value="ECO:0007669"/>
    <property type="project" value="UniProtKB-KW"/>
</dbReference>
<sequence length="311" mass="34912">MLPLIYHPIYSQLPLPEGHRYPIMKYQFLYDAIMEKTQNDTNWQQEITFFSPQALTLQDIKQVHDADYVDMLACGQLPANKMRRIGFPWSEALMQRTLTSAAGTVLTAHKAIESGVAIHLSGGYHHAHNDFGSGFCLFNDLVLAAHFSLQKDDIHKVLIIDSDVHHGDGTATLCQGRDDIITLSFHCDKNFPARKPDSDLDVPLTRGTGDETFLACFQQVVQMAINLHRPDLVIYDAGVDLHRDDELGYLDISTQAIYLRDLFLLQTMQDNHIPVAAVVGGGYRAKHKDLVPVHFQLFQAALDLSLNSDSE</sequence>
<dbReference type="Pfam" id="PF00850">
    <property type="entry name" value="Hist_deacetyl"/>
    <property type="match status" value="1"/>
</dbReference>
<comment type="similarity">
    <text evidence="1">Belongs to the histone deacetylase family.</text>
</comment>
<dbReference type="HOGENOM" id="CLU_007727_1_0_6"/>
<evidence type="ECO:0000256" key="1">
    <source>
        <dbReference type="ARBA" id="ARBA00005947"/>
    </source>
</evidence>
<dbReference type="GO" id="GO:0040029">
    <property type="term" value="P:epigenetic regulation of gene expression"/>
    <property type="evidence" value="ECO:0007669"/>
    <property type="project" value="TreeGrafter"/>
</dbReference>
<dbReference type="eggNOG" id="COG0123">
    <property type="taxonomic scope" value="Bacteria"/>
</dbReference>
<evidence type="ECO:0000256" key="2">
    <source>
        <dbReference type="ARBA" id="ARBA00022801"/>
    </source>
</evidence>
<protein>
    <submittedName>
        <fullName evidence="4">Histone deacetylase/AcuC/AphA family protein</fullName>
    </submittedName>
</protein>
<proteinExistence type="inferred from homology"/>
<dbReference type="EMBL" id="AP011177">
    <property type="protein sequence ID" value="BAJ00609.1"/>
    <property type="molecule type" value="Genomic_DNA"/>
</dbReference>
<feature type="domain" description="Histone deacetylase" evidence="3">
    <location>
        <begin position="31"/>
        <end position="286"/>
    </location>
</feature>
<evidence type="ECO:0000313" key="5">
    <source>
        <dbReference type="Proteomes" id="UP000002350"/>
    </source>
</evidence>
<dbReference type="OrthoDB" id="9808367at2"/>
<dbReference type="STRING" id="637905.SVI_0638"/>
<name>D4ZG10_SHEVD</name>
<dbReference type="KEGG" id="svo:SVI_0638"/>
<dbReference type="InterPro" id="IPR023696">
    <property type="entry name" value="Ureohydrolase_dom_sf"/>
</dbReference>
<reference evidence="5" key="1">
    <citation type="journal article" date="2010" name="Mol. Biosyst.">
        <title>Complete genome sequence and comparative analysis of Shewanella violacea, a psychrophilic and piezophilic bacterium from deep sea floor sediments.</title>
        <authorList>
            <person name="Aono E."/>
            <person name="Baba T."/>
            <person name="Ara T."/>
            <person name="Nishi T."/>
            <person name="Nakamichi T."/>
            <person name="Inamoto E."/>
            <person name="Toyonaga H."/>
            <person name="Hasegawa M."/>
            <person name="Takai Y."/>
            <person name="Okumura Y."/>
            <person name="Baba M."/>
            <person name="Tomita M."/>
            <person name="Kato C."/>
            <person name="Oshima T."/>
            <person name="Nakasone K."/>
            <person name="Mori H."/>
        </authorList>
    </citation>
    <scope>NUCLEOTIDE SEQUENCE [LARGE SCALE GENOMIC DNA]</scope>
    <source>
        <strain evidence="5">JCM 10179 / CIP 106290 / LMG 19151 / DSS12</strain>
    </source>
</reference>
<dbReference type="InterPro" id="IPR000286">
    <property type="entry name" value="HDACs"/>
</dbReference>
<dbReference type="InterPro" id="IPR037138">
    <property type="entry name" value="His_deacetylse_dom_sf"/>
</dbReference>
<evidence type="ECO:0000313" key="4">
    <source>
        <dbReference type="EMBL" id="BAJ00609.1"/>
    </source>
</evidence>
<dbReference type="PANTHER" id="PTHR10625:SF19">
    <property type="entry name" value="HISTONE DEACETYLASE 12"/>
    <property type="match status" value="1"/>
</dbReference>
<organism evidence="4 5">
    <name type="scientific">Shewanella violacea (strain JCM 10179 / CIP 106290 / LMG 19151 / DSS12)</name>
    <dbReference type="NCBI Taxonomy" id="637905"/>
    <lineage>
        <taxon>Bacteria</taxon>
        <taxon>Pseudomonadati</taxon>
        <taxon>Pseudomonadota</taxon>
        <taxon>Gammaproteobacteria</taxon>
        <taxon>Alteromonadales</taxon>
        <taxon>Shewanellaceae</taxon>
        <taxon>Shewanella</taxon>
    </lineage>
</organism>
<keyword evidence="2" id="KW-0378">Hydrolase</keyword>
<evidence type="ECO:0000259" key="3">
    <source>
        <dbReference type="Pfam" id="PF00850"/>
    </source>
</evidence>
<dbReference type="SUPFAM" id="SSF52768">
    <property type="entry name" value="Arginase/deacetylase"/>
    <property type="match status" value="1"/>
</dbReference>
<dbReference type="CDD" id="cd09993">
    <property type="entry name" value="HDAC_classIV"/>
    <property type="match status" value="1"/>
</dbReference>
<accession>D4ZG10</accession>
<dbReference type="Proteomes" id="UP000002350">
    <property type="component" value="Chromosome"/>
</dbReference>
<dbReference type="PRINTS" id="PR01270">
    <property type="entry name" value="HDASUPER"/>
</dbReference>
<dbReference type="AlphaFoldDB" id="D4ZG10"/>
<dbReference type="InterPro" id="IPR023801">
    <property type="entry name" value="His_deacetylse_dom"/>
</dbReference>
<dbReference type="Gene3D" id="3.40.800.20">
    <property type="entry name" value="Histone deacetylase domain"/>
    <property type="match status" value="1"/>
</dbReference>
<keyword evidence="5" id="KW-1185">Reference proteome</keyword>
<dbReference type="InterPro" id="IPR044150">
    <property type="entry name" value="HDAC_classIV"/>
</dbReference>
<dbReference type="RefSeq" id="WP_013049922.1">
    <property type="nucleotide sequence ID" value="NC_014012.1"/>
</dbReference>
<gene>
    <name evidence="4" type="ordered locus">SVI_0638</name>
</gene>
<dbReference type="GO" id="GO:0004407">
    <property type="term" value="F:histone deacetylase activity"/>
    <property type="evidence" value="ECO:0007669"/>
    <property type="project" value="InterPro"/>
</dbReference>